<dbReference type="Gene3D" id="3.60.110.10">
    <property type="entry name" value="Carbon-nitrogen hydrolase"/>
    <property type="match status" value="1"/>
</dbReference>
<sequence length="265" mass="29696">MTYRVGFIQNLPVFGDIEANRNRIAELAENLETDLLVLPELFTTGYQFTSREEAKELAEPAWGPTAEFLTALSKKKNLFIIAGLVESENEAVYNSSVITGPEGFIGRYRKIHLFDTEKNIFDAGDQPPPVFELGAARVGVMICFDWRFPETARSIALRGADVIAHPSNLVLPHCPQSMITRCLENRVYAITADRVGTEQRIDGETLTFIGQSQVVDPDGKILVRVSADKEESAVVKIDIEKARNKSINPVNDLFNDRRTDLYRFS</sequence>
<keyword evidence="3" id="KW-0808">Transferase</keyword>
<keyword evidence="3" id="KW-0012">Acyltransferase</keyword>
<dbReference type="Pfam" id="PF00795">
    <property type="entry name" value="CN_hydrolase"/>
    <property type="match status" value="1"/>
</dbReference>
<dbReference type="InterPro" id="IPR003010">
    <property type="entry name" value="C-N_Hydrolase"/>
</dbReference>
<evidence type="ECO:0000256" key="1">
    <source>
        <dbReference type="ARBA" id="ARBA00022801"/>
    </source>
</evidence>
<feature type="domain" description="CN hydrolase" evidence="2">
    <location>
        <begin position="3"/>
        <end position="239"/>
    </location>
</feature>
<dbReference type="KEGG" id="nli:G3M70_05610"/>
<dbReference type="PROSITE" id="PS50263">
    <property type="entry name" value="CN_HYDROLASE"/>
    <property type="match status" value="1"/>
</dbReference>
<dbReference type="EMBL" id="CP048685">
    <property type="protein sequence ID" value="QPJ61390.1"/>
    <property type="molecule type" value="Genomic_DNA"/>
</dbReference>
<dbReference type="GO" id="GO:0016811">
    <property type="term" value="F:hydrolase activity, acting on carbon-nitrogen (but not peptide) bonds, in linear amides"/>
    <property type="evidence" value="ECO:0007669"/>
    <property type="project" value="UniProtKB-ARBA"/>
</dbReference>
<dbReference type="InterPro" id="IPR036526">
    <property type="entry name" value="C-N_Hydrolase_sf"/>
</dbReference>
<dbReference type="GO" id="GO:0016746">
    <property type="term" value="F:acyltransferase activity"/>
    <property type="evidence" value="ECO:0007669"/>
    <property type="project" value="UniProtKB-KW"/>
</dbReference>
<keyword evidence="1" id="KW-0378">Hydrolase</keyword>
<dbReference type="Proteomes" id="UP000594688">
    <property type="component" value="Chromosome"/>
</dbReference>
<proteinExistence type="predicted"/>
<dbReference type="PANTHER" id="PTHR43674:SF2">
    <property type="entry name" value="BETA-UREIDOPROPIONASE"/>
    <property type="match status" value="1"/>
</dbReference>
<evidence type="ECO:0000313" key="3">
    <source>
        <dbReference type="EMBL" id="QPJ61390.1"/>
    </source>
</evidence>
<dbReference type="InterPro" id="IPR050345">
    <property type="entry name" value="Aliph_Amidase/BUP"/>
</dbReference>
<accession>A0A7T0BUW4</accession>
<dbReference type="AlphaFoldDB" id="A0A7T0BUW4"/>
<name>A0A7T0BUW4_9BACT</name>
<organism evidence="3 4">
    <name type="scientific">Candidatus Nitronauta litoralis</name>
    <dbReference type="NCBI Taxonomy" id="2705533"/>
    <lineage>
        <taxon>Bacteria</taxon>
        <taxon>Pseudomonadati</taxon>
        <taxon>Nitrospinota/Tectimicrobiota group</taxon>
        <taxon>Nitrospinota</taxon>
        <taxon>Nitrospinia</taxon>
        <taxon>Nitrospinales</taxon>
        <taxon>Nitrospinaceae</taxon>
        <taxon>Candidatus Nitronauta</taxon>
    </lineage>
</organism>
<reference evidence="3 4" key="1">
    <citation type="submission" date="2020-02" db="EMBL/GenBank/DDBJ databases">
        <title>Genomic and physiological characterization of two novel Nitrospinaceae genera.</title>
        <authorList>
            <person name="Mueller A.J."/>
            <person name="Jung M.-Y."/>
            <person name="Strachan C.R."/>
            <person name="Herbold C.W."/>
            <person name="Kirkegaard R.H."/>
            <person name="Daims H."/>
        </authorList>
    </citation>
    <scope>NUCLEOTIDE SEQUENCE [LARGE SCALE GENOMIC DNA]</scope>
    <source>
        <strain evidence="3">EB</strain>
    </source>
</reference>
<evidence type="ECO:0000313" key="4">
    <source>
        <dbReference type="Proteomes" id="UP000594688"/>
    </source>
</evidence>
<evidence type="ECO:0000259" key="2">
    <source>
        <dbReference type="PROSITE" id="PS50263"/>
    </source>
</evidence>
<dbReference type="SUPFAM" id="SSF56317">
    <property type="entry name" value="Carbon-nitrogen hydrolase"/>
    <property type="match status" value="1"/>
</dbReference>
<dbReference type="PANTHER" id="PTHR43674">
    <property type="entry name" value="NITRILASE C965.09-RELATED"/>
    <property type="match status" value="1"/>
</dbReference>
<gene>
    <name evidence="3" type="ORF">G3M70_05610</name>
</gene>
<protein>
    <submittedName>
        <fullName evidence="3">Acyltransferase</fullName>
    </submittedName>
</protein>